<gene>
    <name evidence="21" type="primary">Casp8</name>
    <name evidence="21" type="ORF">TROMEL_R11354</name>
</gene>
<dbReference type="PROSITE" id="PS50168">
    <property type="entry name" value="DED"/>
    <property type="match status" value="2"/>
</dbReference>
<comment type="catalytic activity">
    <reaction evidence="13">
        <text>Strict requirement for Asp at position P1 and has a preferred cleavage sequence of (Leu/Asp/Val)-Glu-Thr-Asp-|-(Gly/Ser/Ala).</text>
        <dbReference type="EC" id="3.4.22.61"/>
    </reaction>
</comment>
<dbReference type="CDD" id="cd00032">
    <property type="entry name" value="CASc"/>
    <property type="match status" value="1"/>
</dbReference>
<dbReference type="PANTHER" id="PTHR48169:SF7">
    <property type="entry name" value="CASPASE 10"/>
    <property type="match status" value="1"/>
</dbReference>
<dbReference type="Gene3D" id="3.40.50.1460">
    <property type="match status" value="1"/>
</dbReference>
<keyword evidence="6" id="KW-0645">Protease</keyword>
<dbReference type="GO" id="GO:0005634">
    <property type="term" value="C:nucleus"/>
    <property type="evidence" value="ECO:0007669"/>
    <property type="project" value="UniProtKB-SubCell"/>
</dbReference>
<evidence type="ECO:0000313" key="21">
    <source>
        <dbReference type="EMBL" id="NXJ85630.1"/>
    </source>
</evidence>
<dbReference type="SMART" id="SM00115">
    <property type="entry name" value="CASc"/>
    <property type="match status" value="1"/>
</dbReference>
<dbReference type="FunFam" id="1.10.533.10:FF:000016">
    <property type="entry name" value="CASP8 and FADD-like apoptosis regulator"/>
    <property type="match status" value="1"/>
</dbReference>
<dbReference type="PRINTS" id="PR00376">
    <property type="entry name" value="IL1BCENZYME"/>
</dbReference>
<evidence type="ECO:0000256" key="4">
    <source>
        <dbReference type="ARBA" id="ARBA00022490"/>
    </source>
</evidence>
<comment type="subcellular location">
    <subcellularLocation>
        <location evidence="2">Cytoplasm</location>
    </subcellularLocation>
    <subcellularLocation>
        <location evidence="1">Nucleus</location>
    </subcellularLocation>
</comment>
<keyword evidence="9" id="KW-0378">Hydrolase</keyword>
<feature type="domain" description="DED" evidence="18">
    <location>
        <begin position="4"/>
        <end position="82"/>
    </location>
</feature>
<evidence type="ECO:0000256" key="15">
    <source>
        <dbReference type="ARBA" id="ARBA00068172"/>
    </source>
</evidence>
<evidence type="ECO:0000259" key="18">
    <source>
        <dbReference type="PROSITE" id="PS50168"/>
    </source>
</evidence>
<evidence type="ECO:0000256" key="7">
    <source>
        <dbReference type="ARBA" id="ARBA00022703"/>
    </source>
</evidence>
<evidence type="ECO:0000256" key="11">
    <source>
        <dbReference type="ARBA" id="ARBA00023145"/>
    </source>
</evidence>
<evidence type="ECO:0000256" key="3">
    <source>
        <dbReference type="ARBA" id="ARBA00010134"/>
    </source>
</evidence>
<comment type="similarity">
    <text evidence="3 16">Belongs to the peptidase C14A family.</text>
</comment>
<evidence type="ECO:0000256" key="9">
    <source>
        <dbReference type="ARBA" id="ARBA00022801"/>
    </source>
</evidence>
<dbReference type="GO" id="GO:0005737">
    <property type="term" value="C:cytoplasm"/>
    <property type="evidence" value="ECO:0007669"/>
    <property type="project" value="UniProtKB-SubCell"/>
</dbReference>
<proteinExistence type="inferred from homology"/>
<dbReference type="EC" id="3.4.22.61" evidence="14"/>
<evidence type="ECO:0000259" key="20">
    <source>
        <dbReference type="PROSITE" id="PS50208"/>
    </source>
</evidence>
<dbReference type="InterPro" id="IPR001309">
    <property type="entry name" value="Pept_C14_p20"/>
</dbReference>
<keyword evidence="22" id="KW-1185">Reference proteome</keyword>
<dbReference type="Pfam" id="PF01335">
    <property type="entry name" value="DED"/>
    <property type="match status" value="2"/>
</dbReference>
<feature type="non-terminal residue" evidence="21">
    <location>
        <position position="462"/>
    </location>
</feature>
<dbReference type="PANTHER" id="PTHR48169">
    <property type="entry name" value="DED DOMAIN-CONTAINING PROTEIN"/>
    <property type="match status" value="1"/>
</dbReference>
<dbReference type="EMBL" id="VXAG01002288">
    <property type="protein sequence ID" value="NXJ85630.1"/>
    <property type="molecule type" value="Genomic_DNA"/>
</dbReference>
<dbReference type="PROSITE" id="PS50207">
    <property type="entry name" value="CASPASE_P10"/>
    <property type="match status" value="1"/>
</dbReference>
<dbReference type="CDD" id="cd08334">
    <property type="entry name" value="DED_Caspase_8_10_r2"/>
    <property type="match status" value="1"/>
</dbReference>
<dbReference type="SUPFAM" id="SSF52129">
    <property type="entry name" value="Caspase-like"/>
    <property type="match status" value="1"/>
</dbReference>
<dbReference type="InterPro" id="IPR029030">
    <property type="entry name" value="Caspase-like_dom_sf"/>
</dbReference>
<dbReference type="SUPFAM" id="SSF47986">
    <property type="entry name" value="DEATH domain"/>
    <property type="match status" value="2"/>
</dbReference>
<feature type="domain" description="Caspase family p10" evidence="19">
    <location>
        <begin position="370"/>
        <end position="455"/>
    </location>
</feature>
<reference evidence="21 22" key="1">
    <citation type="submission" date="2019-09" db="EMBL/GenBank/DDBJ databases">
        <title>Bird 10,000 Genomes (B10K) Project - Family phase.</title>
        <authorList>
            <person name="Zhang G."/>
        </authorList>
    </citation>
    <scope>NUCLEOTIDE SEQUENCE [LARGE SCALE GENOMIC DNA]</scope>
    <source>
        <strain evidence="21">B10K-DU-007-40</strain>
        <tissue evidence="21">Mixed tissue sample</tissue>
    </source>
</reference>
<dbReference type="Pfam" id="PF00656">
    <property type="entry name" value="Peptidase_C14"/>
    <property type="match status" value="1"/>
</dbReference>
<feature type="region of interest" description="Disordered" evidence="17">
    <location>
        <begin position="188"/>
        <end position="217"/>
    </location>
</feature>
<dbReference type="Gene3D" id="1.10.533.10">
    <property type="entry name" value="Death Domain, Fas"/>
    <property type="match status" value="2"/>
</dbReference>
<keyword evidence="11" id="KW-0865">Zymogen</keyword>
<accession>A0A7L0EQX0</accession>
<feature type="non-terminal residue" evidence="21">
    <location>
        <position position="1"/>
    </location>
</feature>
<evidence type="ECO:0000256" key="12">
    <source>
        <dbReference type="ARBA" id="ARBA00023242"/>
    </source>
</evidence>
<dbReference type="InterPro" id="IPR033139">
    <property type="entry name" value="Caspase_cys_AS"/>
</dbReference>
<evidence type="ECO:0000256" key="10">
    <source>
        <dbReference type="ARBA" id="ARBA00022807"/>
    </source>
</evidence>
<evidence type="ECO:0000256" key="13">
    <source>
        <dbReference type="ARBA" id="ARBA00051626"/>
    </source>
</evidence>
<keyword evidence="5" id="KW-0597">Phosphoprotein</keyword>
<protein>
    <recommendedName>
        <fullName evidence="15">Caspase-8</fullName>
        <ecNumber evidence="14">3.4.22.61</ecNumber>
    </recommendedName>
</protein>
<evidence type="ECO:0000256" key="16">
    <source>
        <dbReference type="RuleBase" id="RU003971"/>
    </source>
</evidence>
<evidence type="ECO:0000259" key="19">
    <source>
        <dbReference type="PROSITE" id="PS50207"/>
    </source>
</evidence>
<evidence type="ECO:0000256" key="6">
    <source>
        <dbReference type="ARBA" id="ARBA00022670"/>
    </source>
</evidence>
<dbReference type="GO" id="GO:0051604">
    <property type="term" value="P:protein maturation"/>
    <property type="evidence" value="ECO:0007669"/>
    <property type="project" value="UniProtKB-ARBA"/>
</dbReference>
<dbReference type="PROSITE" id="PS01122">
    <property type="entry name" value="CASPASE_CYS"/>
    <property type="match status" value="1"/>
</dbReference>
<dbReference type="InterPro" id="IPR011600">
    <property type="entry name" value="Pept_C14_caspase"/>
</dbReference>
<dbReference type="PROSITE" id="PS50208">
    <property type="entry name" value="CASPASE_P20"/>
    <property type="match status" value="1"/>
</dbReference>
<dbReference type="AlphaFoldDB" id="A0A7L0EQX0"/>
<keyword evidence="7" id="KW-0053">Apoptosis</keyword>
<keyword evidence="10" id="KW-0788">Thiol protease</keyword>
<dbReference type="GO" id="GO:0006915">
    <property type="term" value="P:apoptotic process"/>
    <property type="evidence" value="ECO:0007669"/>
    <property type="project" value="UniProtKB-KW"/>
</dbReference>
<evidence type="ECO:0000256" key="5">
    <source>
        <dbReference type="ARBA" id="ARBA00022553"/>
    </source>
</evidence>
<dbReference type="InterPro" id="IPR011029">
    <property type="entry name" value="DEATH-like_dom_sf"/>
</dbReference>
<dbReference type="InterPro" id="IPR016129">
    <property type="entry name" value="Caspase_his_AS"/>
</dbReference>
<evidence type="ECO:0000256" key="2">
    <source>
        <dbReference type="ARBA" id="ARBA00004496"/>
    </source>
</evidence>
<comment type="caution">
    <text evidence="21">The sequence shown here is derived from an EMBL/GenBank/DDBJ whole genome shotgun (WGS) entry which is preliminary data.</text>
</comment>
<dbReference type="InterPro" id="IPR001875">
    <property type="entry name" value="DED_dom"/>
</dbReference>
<dbReference type="GO" id="GO:0043065">
    <property type="term" value="P:positive regulation of apoptotic process"/>
    <property type="evidence" value="ECO:0007669"/>
    <property type="project" value="UniProtKB-ARBA"/>
</dbReference>
<keyword evidence="4" id="KW-0963">Cytoplasm</keyword>
<feature type="domain" description="Caspase family p20" evidence="20">
    <location>
        <begin position="226"/>
        <end position="349"/>
    </location>
</feature>
<dbReference type="GO" id="GO:0006508">
    <property type="term" value="P:proteolysis"/>
    <property type="evidence" value="ECO:0007669"/>
    <property type="project" value="UniProtKB-KW"/>
</dbReference>
<name>A0A7L0EQX0_TROML</name>
<evidence type="ECO:0000256" key="14">
    <source>
        <dbReference type="ARBA" id="ARBA00066479"/>
    </source>
</evidence>
<dbReference type="GO" id="GO:0005886">
    <property type="term" value="C:plasma membrane"/>
    <property type="evidence" value="ECO:0007669"/>
    <property type="project" value="UniProtKB-ARBA"/>
</dbReference>
<keyword evidence="12" id="KW-0539">Nucleus</keyword>
<feature type="domain" description="DED" evidence="18">
    <location>
        <begin position="102"/>
        <end position="179"/>
    </location>
</feature>
<evidence type="ECO:0000313" key="22">
    <source>
        <dbReference type="Proteomes" id="UP000550660"/>
    </source>
</evidence>
<keyword evidence="8" id="KW-0677">Repeat</keyword>
<dbReference type="FunFam" id="3.40.50.1460:FF:000008">
    <property type="entry name" value="caspase-8 isoform X1"/>
    <property type="match status" value="1"/>
</dbReference>
<evidence type="ECO:0000256" key="1">
    <source>
        <dbReference type="ARBA" id="ARBA00004123"/>
    </source>
</evidence>
<evidence type="ECO:0000256" key="17">
    <source>
        <dbReference type="SAM" id="MobiDB-lite"/>
    </source>
</evidence>
<dbReference type="InterPro" id="IPR015917">
    <property type="entry name" value="Pept_C14A"/>
</dbReference>
<dbReference type="SMART" id="SM00031">
    <property type="entry name" value="DED"/>
    <property type="match status" value="2"/>
</dbReference>
<organism evidence="21 22">
    <name type="scientific">Trogon melanurus</name>
    <name type="common">Black-tailed trogon</name>
    <dbReference type="NCBI Taxonomy" id="56311"/>
    <lineage>
        <taxon>Eukaryota</taxon>
        <taxon>Metazoa</taxon>
        <taxon>Chordata</taxon>
        <taxon>Craniata</taxon>
        <taxon>Vertebrata</taxon>
        <taxon>Euteleostomi</taxon>
        <taxon>Archelosauria</taxon>
        <taxon>Archosauria</taxon>
        <taxon>Dinosauria</taxon>
        <taxon>Saurischia</taxon>
        <taxon>Theropoda</taxon>
        <taxon>Coelurosauria</taxon>
        <taxon>Aves</taxon>
        <taxon>Neognathae</taxon>
        <taxon>Neoaves</taxon>
        <taxon>Telluraves</taxon>
        <taxon>Coraciimorphae</taxon>
        <taxon>Trogoniformes</taxon>
        <taxon>Trogonidae</taxon>
        <taxon>Trogon</taxon>
    </lineage>
</organism>
<sequence length="462" mass="52945">MSRDFQKLLFHVSEALVTDNLAALKFLSVDHIPMRRLEAIHEPKAFLEALQEKDMISEGDLSFLRELLYRINRRDILAAHLGRSGAKVERELQIPGRAKVSPYRQLLYEIAEDLASDDVKSVKLLLQKKIPKNKLQDNASMLQVFLEMERLVIITEDNLTVLKETFEEFRVDIKKKIDTYEEIKKENDSKSELRYPVSGSLHLPGQGAEGETPHQPEETYKMKNNPHGYCVILNNYKFRNPYEFREGTKEDGEAVKRVFNWLQFETHEHPDLEAEQIYEIVKEYSKRDHSNMDCFVCFVLSHGEKDKITGVDRKHVYIKDLVSCFSGSNCPSLAGKPKLFFVQACQGSVGHPAVTVKEDFSGRLETDATPLTSIPDLADILVGMATVEDYECYRDTETGSIYIQCLCDKLVSLCPLRKDLVTILTEVNKEVGRKVLKGCKQMPKITSTLRKQLIFQVPHFHS</sequence>
<dbReference type="InterPro" id="IPR002138">
    <property type="entry name" value="Pept_C14_p10"/>
</dbReference>
<evidence type="ECO:0000256" key="8">
    <source>
        <dbReference type="ARBA" id="ARBA00022737"/>
    </source>
</evidence>
<dbReference type="OrthoDB" id="6114029at2759"/>
<dbReference type="Proteomes" id="UP000550660">
    <property type="component" value="Unassembled WGS sequence"/>
</dbReference>
<dbReference type="PROSITE" id="PS01121">
    <property type="entry name" value="CASPASE_HIS"/>
    <property type="match status" value="1"/>
</dbReference>
<dbReference type="GO" id="GO:0032991">
    <property type="term" value="C:protein-containing complex"/>
    <property type="evidence" value="ECO:0007669"/>
    <property type="project" value="UniProtKB-ARBA"/>
</dbReference>
<dbReference type="GO" id="GO:0004197">
    <property type="term" value="F:cysteine-type endopeptidase activity"/>
    <property type="evidence" value="ECO:0007669"/>
    <property type="project" value="InterPro"/>
</dbReference>